<keyword evidence="2" id="KW-1185">Reference proteome</keyword>
<gene>
    <name evidence="1" type="ORF">SSLN_LOCUS19937</name>
</gene>
<accession>A0A183TTY9</accession>
<dbReference type="Proteomes" id="UP000275846">
    <property type="component" value="Unassembled WGS sequence"/>
</dbReference>
<evidence type="ECO:0000313" key="3">
    <source>
        <dbReference type="WBParaSite" id="SSLN_0002067801-mRNA-1"/>
    </source>
</evidence>
<dbReference type="EMBL" id="UYSU01050669">
    <property type="protein sequence ID" value="VDM06323.1"/>
    <property type="molecule type" value="Genomic_DNA"/>
</dbReference>
<evidence type="ECO:0000313" key="2">
    <source>
        <dbReference type="Proteomes" id="UP000275846"/>
    </source>
</evidence>
<name>A0A183TTY9_SCHSO</name>
<dbReference type="AlphaFoldDB" id="A0A183TTY9"/>
<dbReference type="WBParaSite" id="SSLN_0002067801-mRNA-1">
    <property type="protein sequence ID" value="SSLN_0002067801-mRNA-1"/>
    <property type="gene ID" value="SSLN_0002067801"/>
</dbReference>
<sequence length="123" mass="13145">MVFRTRAQKKEAVIVTATETLGTLPLPGSVRQVEAHQAIIDTLQQTGQTSHDVVPDVKGNTSVASLCLWPAASAEGVAGTHLLQLALLRESGLAETSNVHLVAHQFPSDKCHPHFQPVAPRIV</sequence>
<evidence type="ECO:0000313" key="1">
    <source>
        <dbReference type="EMBL" id="VDM06323.1"/>
    </source>
</evidence>
<organism evidence="3">
    <name type="scientific">Schistocephalus solidus</name>
    <name type="common">Tapeworm</name>
    <dbReference type="NCBI Taxonomy" id="70667"/>
    <lineage>
        <taxon>Eukaryota</taxon>
        <taxon>Metazoa</taxon>
        <taxon>Spiralia</taxon>
        <taxon>Lophotrochozoa</taxon>
        <taxon>Platyhelminthes</taxon>
        <taxon>Cestoda</taxon>
        <taxon>Eucestoda</taxon>
        <taxon>Diphyllobothriidea</taxon>
        <taxon>Diphyllobothriidae</taxon>
        <taxon>Schistocephalus</taxon>
    </lineage>
</organism>
<proteinExistence type="predicted"/>
<dbReference type="OrthoDB" id="6312456at2759"/>
<protein>
    <submittedName>
        <fullName evidence="1 3">Uncharacterized protein</fullName>
    </submittedName>
</protein>
<reference evidence="1 2" key="2">
    <citation type="submission" date="2018-11" db="EMBL/GenBank/DDBJ databases">
        <authorList>
            <consortium name="Pathogen Informatics"/>
        </authorList>
    </citation>
    <scope>NUCLEOTIDE SEQUENCE [LARGE SCALE GENOMIC DNA]</scope>
    <source>
        <strain evidence="1 2">NST_G2</strain>
    </source>
</reference>
<reference evidence="3" key="1">
    <citation type="submission" date="2016-06" db="UniProtKB">
        <authorList>
            <consortium name="WormBaseParasite"/>
        </authorList>
    </citation>
    <scope>IDENTIFICATION</scope>
</reference>